<proteinExistence type="predicted"/>
<dbReference type="SUPFAM" id="SSF52266">
    <property type="entry name" value="SGNH hydrolase"/>
    <property type="match status" value="1"/>
</dbReference>
<dbReference type="HOGENOM" id="CLU_041407_1_0_9"/>
<evidence type="ECO:0000313" key="2">
    <source>
        <dbReference type="Proteomes" id="UP000001299"/>
    </source>
</evidence>
<gene>
    <name evidence="1" type="ordered locus">bpr_I2820</name>
</gene>
<name>E0S063_BUTPB</name>
<keyword evidence="2" id="KW-1185">Reference proteome</keyword>
<dbReference type="KEGG" id="bpb:bpr_I2820"/>
<reference evidence="1 2" key="1">
    <citation type="journal article" date="2010" name="PLoS ONE">
        <title>The glycobiome of the rumen bacterium Butyrivibrio proteoclasticus B316(T) highlights adaptation to a polysaccharide-rich environment.</title>
        <authorList>
            <person name="Kelly W.J."/>
            <person name="Leahy S.C."/>
            <person name="Altermann E."/>
            <person name="Yeoman C.J."/>
            <person name="Dunne J.C."/>
            <person name="Kong Z."/>
            <person name="Pacheco D.M."/>
            <person name="Li D."/>
            <person name="Noel S.J."/>
            <person name="Moon C.D."/>
            <person name="Cookson A.L."/>
            <person name="Attwood G.T."/>
        </authorList>
    </citation>
    <scope>NUCLEOTIDE SEQUENCE [LARGE SCALE GENOMIC DNA]</scope>
    <source>
        <strain evidence="2">ATCC 51982 / DSM 14932 / B316</strain>
    </source>
</reference>
<organism evidence="1 2">
    <name type="scientific">Butyrivibrio proteoclasticus (strain ATCC 51982 / DSM 14932 / B316)</name>
    <name type="common">Clostridium proteoclasticum</name>
    <dbReference type="NCBI Taxonomy" id="515622"/>
    <lineage>
        <taxon>Bacteria</taxon>
        <taxon>Bacillati</taxon>
        <taxon>Bacillota</taxon>
        <taxon>Clostridia</taxon>
        <taxon>Lachnospirales</taxon>
        <taxon>Lachnospiraceae</taxon>
        <taxon>Butyrivibrio</taxon>
    </lineage>
</organism>
<dbReference type="Proteomes" id="UP000001299">
    <property type="component" value="Chromosome 1"/>
</dbReference>
<protein>
    <recommendedName>
        <fullName evidence="3">SGNH/GDSL hydrolase family protein</fullName>
    </recommendedName>
</protein>
<sequence length="340" mass="40158">MHMKRVIGGIKFIALVLALIVSLNGACRLLCFKTAHGIKQARCLYAQPENTIDVAFLGSSHMHVNINTALLWEKYGIAAYDYSAAEQPLWMTYYYLKEICKYQNPKVIVLDFFAPANFLDDYQYKYIADNFYGLRPSLNKLDMLKASVEPTRVLDFFPALVSYHARYQELEQEDFDFLFETTEEKSAFKGYTPYFKESQWDKPEFDAEDPLPLTDKSQKYLDKIIDFCNENGIEMFFIVTPYIKEHEPDRRYEYVERLCAERGIFFEDDTEWYDTIGINFDEDFFDFSHLNYVGSCKYTEHIGNGLKYRFDLPDHRGDERYESWDRNVLEIQKKVDEAGW</sequence>
<dbReference type="eggNOG" id="COG2755">
    <property type="taxonomic scope" value="Bacteria"/>
</dbReference>
<accession>E0S063</accession>
<dbReference type="EMBL" id="CP001810">
    <property type="protein sequence ID" value="ADL35550.1"/>
    <property type="molecule type" value="Genomic_DNA"/>
</dbReference>
<evidence type="ECO:0008006" key="3">
    <source>
        <dbReference type="Google" id="ProtNLM"/>
    </source>
</evidence>
<dbReference type="AlphaFoldDB" id="E0S063"/>
<dbReference type="STRING" id="515622.bpr_I2820"/>
<evidence type="ECO:0000313" key="1">
    <source>
        <dbReference type="EMBL" id="ADL35550.1"/>
    </source>
</evidence>